<gene>
    <name evidence="1" type="ORF">SAMN04487943_102315</name>
</gene>
<dbReference type="SUPFAM" id="SSF48208">
    <property type="entry name" value="Six-hairpin glycosidases"/>
    <property type="match status" value="1"/>
</dbReference>
<proteinExistence type="predicted"/>
<dbReference type="AlphaFoldDB" id="A0A1I4IVZ5"/>
<dbReference type="PIRSF" id="PIRSF028846">
    <property type="entry name" value="UCP028846"/>
    <property type="match status" value="1"/>
</dbReference>
<dbReference type="OrthoDB" id="181472at2"/>
<dbReference type="InterPro" id="IPR008928">
    <property type="entry name" value="6-hairpin_glycosidase_sf"/>
</dbReference>
<dbReference type="Proteomes" id="UP000198565">
    <property type="component" value="Unassembled WGS sequence"/>
</dbReference>
<dbReference type="GO" id="GO:0005975">
    <property type="term" value="P:carbohydrate metabolic process"/>
    <property type="evidence" value="ECO:0007669"/>
    <property type="project" value="InterPro"/>
</dbReference>
<dbReference type="SMART" id="SM01149">
    <property type="entry name" value="DUF1237"/>
    <property type="match status" value="1"/>
</dbReference>
<evidence type="ECO:0008006" key="3">
    <source>
        <dbReference type="Google" id="ProtNLM"/>
    </source>
</evidence>
<dbReference type="Gene3D" id="1.50.10.10">
    <property type="match status" value="1"/>
</dbReference>
<dbReference type="PANTHER" id="PTHR31047">
    <property type="entry name" value="MEIOTICALLY UP-REGULATED GENE 157 PROTEIN"/>
    <property type="match status" value="1"/>
</dbReference>
<protein>
    <recommendedName>
        <fullName evidence="3">Metal-independent alpha-mannosidase</fullName>
    </recommendedName>
</protein>
<dbReference type="InterPro" id="IPR012341">
    <property type="entry name" value="6hp_glycosidase-like_sf"/>
</dbReference>
<keyword evidence="2" id="KW-1185">Reference proteome</keyword>
<dbReference type="PANTHER" id="PTHR31047:SF0">
    <property type="entry name" value="MEIOTICALLY UP-REGULATED GENE 157 PROTEIN"/>
    <property type="match status" value="1"/>
</dbReference>
<dbReference type="InterPro" id="IPR008313">
    <property type="entry name" value="GH125"/>
</dbReference>
<evidence type="ECO:0000313" key="1">
    <source>
        <dbReference type="EMBL" id="SFL58197.1"/>
    </source>
</evidence>
<name>A0A1I4IVZ5_9BACI</name>
<evidence type="ECO:0000313" key="2">
    <source>
        <dbReference type="Proteomes" id="UP000198565"/>
    </source>
</evidence>
<organism evidence="1 2">
    <name type="scientific">Gracilibacillus orientalis</name>
    <dbReference type="NCBI Taxonomy" id="334253"/>
    <lineage>
        <taxon>Bacteria</taxon>
        <taxon>Bacillati</taxon>
        <taxon>Bacillota</taxon>
        <taxon>Bacilli</taxon>
        <taxon>Bacillales</taxon>
        <taxon>Bacillaceae</taxon>
        <taxon>Gracilibacillus</taxon>
    </lineage>
</organism>
<sequence length="432" mass="49756">MTKNTLPASMIEMMDHVTECLSHRPKLATMFCNCFKNTIQTTVEQLQDNSTFIITGDIPAMWLRDSTAQVKPYLPLANKNNDIASIIEGVIKRQILYVNLDPYANAFNKEDAGAGHQNDITDMSDWVWERKYEIDSLCYPIQLSYLFWKQTGSTRHFDQQFLNAMKKIVEVWKVEQHHEEDSTYRFQRTNGPQSDTLTRDGLGEPVCYTGMTWSGFRPSDDACTYGYLIPSNMFACTILGYMEEILIKIYQANEIVASVSELKQQIQVGIEQYGIIDHPKFGKMYAYETDGYGNYNLMDDANVPSLLSMPYLGYCDRDDEIYQNTRAFILSKENPYFYQGKVAKGVGSPHTPTQYVWHIALAIQGLTTNSKTEKEQLLTIFENTDASTGYMHEGFHVNDPTKFTRKWFSWANAMYCEFIMNYIESAPQHYPK</sequence>
<dbReference type="Pfam" id="PF06824">
    <property type="entry name" value="Glyco_hydro_125"/>
    <property type="match status" value="1"/>
</dbReference>
<dbReference type="EMBL" id="FOTR01000002">
    <property type="protein sequence ID" value="SFL58197.1"/>
    <property type="molecule type" value="Genomic_DNA"/>
</dbReference>
<reference evidence="2" key="1">
    <citation type="submission" date="2016-10" db="EMBL/GenBank/DDBJ databases">
        <authorList>
            <person name="Varghese N."/>
            <person name="Submissions S."/>
        </authorList>
    </citation>
    <scope>NUCLEOTIDE SEQUENCE [LARGE SCALE GENOMIC DNA]</scope>
    <source>
        <strain evidence="2">CGMCC 1.4250</strain>
    </source>
</reference>
<dbReference type="RefSeq" id="WP_091482047.1">
    <property type="nucleotide sequence ID" value="NZ_FOTR01000002.1"/>
</dbReference>
<accession>A0A1I4IVZ5</accession>
<dbReference type="STRING" id="334253.SAMN04487943_102315"/>